<proteinExistence type="predicted"/>
<evidence type="ECO:0000256" key="1">
    <source>
        <dbReference type="SAM" id="Phobius"/>
    </source>
</evidence>
<feature type="transmembrane region" description="Helical" evidence="1">
    <location>
        <begin position="104"/>
        <end position="126"/>
    </location>
</feature>
<dbReference type="AlphaFoldDB" id="A0A0F9TVF1"/>
<sequence length="419" mass="46793">MEDYKEHIATCFRLIAEKQSKGSIASWDTNDYKKLSELVKESSGTLLSVSTLKRISGKVNYSSRPNNTTLDALAQFLEYQDWRAFVSDQEAIQPRKEKVTNSGVWPKFITAFSLVAAAIIVAFFLFRNEKKIHYVSDDFSFESRPVSTGIPNSVVFDYDASSAEDNAAIEIQQDWDESKRIQITKSDSIATSIYYRPGFFKSKLVVDSIIVKESDVFITTNDWMGMIEQDPRPIYLDESDISDKGKISISAETLAAHNLDPRTSKVISSFYQVKDFGDLYTDDFEMSATVKNDFEGGVSACRAAQIFILYDGGAIGIPLAKKGCVSDLTLMTFDGFVDGKKNDLSGFGVDFSDFVELKCISKSNKLDVVLNGKSVYQMNVPDSPLKIKGITIHFEGAGSIKEVIFKKSEKIIYSDNFLN</sequence>
<comment type="caution">
    <text evidence="2">The sequence shown here is derived from an EMBL/GenBank/DDBJ whole genome shotgun (WGS) entry which is preliminary data.</text>
</comment>
<dbReference type="EMBL" id="LAZR01000255">
    <property type="protein sequence ID" value="KKN78937.1"/>
    <property type="molecule type" value="Genomic_DNA"/>
</dbReference>
<evidence type="ECO:0000313" key="2">
    <source>
        <dbReference type="EMBL" id="KKN78937.1"/>
    </source>
</evidence>
<gene>
    <name evidence="2" type="ORF">LCGC14_0345580</name>
</gene>
<keyword evidence="1" id="KW-0472">Membrane</keyword>
<reference evidence="2" key="1">
    <citation type="journal article" date="2015" name="Nature">
        <title>Complex archaea that bridge the gap between prokaryotes and eukaryotes.</title>
        <authorList>
            <person name="Spang A."/>
            <person name="Saw J.H."/>
            <person name="Jorgensen S.L."/>
            <person name="Zaremba-Niedzwiedzka K."/>
            <person name="Martijn J."/>
            <person name="Lind A.E."/>
            <person name="van Eijk R."/>
            <person name="Schleper C."/>
            <person name="Guy L."/>
            <person name="Ettema T.J."/>
        </authorList>
    </citation>
    <scope>NUCLEOTIDE SEQUENCE</scope>
</reference>
<accession>A0A0F9TVF1</accession>
<keyword evidence="1" id="KW-1133">Transmembrane helix</keyword>
<protein>
    <submittedName>
        <fullName evidence="2">Uncharacterized protein</fullName>
    </submittedName>
</protein>
<keyword evidence="1" id="KW-0812">Transmembrane</keyword>
<name>A0A0F9TVF1_9ZZZZ</name>
<organism evidence="2">
    <name type="scientific">marine sediment metagenome</name>
    <dbReference type="NCBI Taxonomy" id="412755"/>
    <lineage>
        <taxon>unclassified sequences</taxon>
        <taxon>metagenomes</taxon>
        <taxon>ecological metagenomes</taxon>
    </lineage>
</organism>